<evidence type="ECO:0000313" key="1">
    <source>
        <dbReference type="EMBL" id="KEY70145.1"/>
    </source>
</evidence>
<protein>
    <submittedName>
        <fullName evidence="1">Uncharacterized protein</fullName>
    </submittedName>
</protein>
<organism evidence="1 2">
    <name type="scientific">Stachybotrys chartarum (strain CBS 109288 / IBT 7711)</name>
    <name type="common">Toxic black mold</name>
    <name type="synonym">Stilbospora chartarum</name>
    <dbReference type="NCBI Taxonomy" id="1280523"/>
    <lineage>
        <taxon>Eukaryota</taxon>
        <taxon>Fungi</taxon>
        <taxon>Dikarya</taxon>
        <taxon>Ascomycota</taxon>
        <taxon>Pezizomycotina</taxon>
        <taxon>Sordariomycetes</taxon>
        <taxon>Hypocreomycetidae</taxon>
        <taxon>Hypocreales</taxon>
        <taxon>Stachybotryaceae</taxon>
        <taxon>Stachybotrys</taxon>
    </lineage>
</organism>
<dbReference type="HOGENOM" id="CLU_1344022_0_0_1"/>
<evidence type="ECO:0000313" key="2">
    <source>
        <dbReference type="Proteomes" id="UP000028045"/>
    </source>
</evidence>
<accession>A0A084AXW6</accession>
<gene>
    <name evidence="1" type="ORF">S7711_03379</name>
</gene>
<dbReference type="EMBL" id="KL648458">
    <property type="protein sequence ID" value="KEY70145.1"/>
    <property type="molecule type" value="Genomic_DNA"/>
</dbReference>
<name>A0A084AXW6_STACB</name>
<proteinExistence type="predicted"/>
<sequence length="204" mass="22901">MSSCINLPAIEVTEHLGSDHMGMTKFSGAHDSEFKDVAAAIRRLTASTTLSSTCAQKGNRLSDLHEQPRQSLTRDNQNPEELALLELHAWDPDDLSVEDVKKFLLDCSRGLAKTAKGKKPKAQFIHESIRDLLLKDNAFADIWLAIQGDPVSLGYDKLKECCMIYFRVYGSSPEQEETFELLKFEPAKVKHPPLSSLKKFLLRV</sequence>
<reference evidence="1 2" key="1">
    <citation type="journal article" date="2014" name="BMC Genomics">
        <title>Comparative genome sequencing reveals chemotype-specific gene clusters in the toxigenic black mold Stachybotrys.</title>
        <authorList>
            <person name="Semeiks J."/>
            <person name="Borek D."/>
            <person name="Otwinowski Z."/>
            <person name="Grishin N.V."/>
        </authorList>
    </citation>
    <scope>NUCLEOTIDE SEQUENCE [LARGE SCALE GENOMIC DNA]</scope>
    <source>
        <strain evidence="2">CBS 109288 / IBT 7711</strain>
    </source>
</reference>
<keyword evidence="2" id="KW-1185">Reference proteome</keyword>
<dbReference type="Proteomes" id="UP000028045">
    <property type="component" value="Unassembled WGS sequence"/>
</dbReference>
<dbReference type="AlphaFoldDB" id="A0A084AXW6"/>